<evidence type="ECO:0008006" key="3">
    <source>
        <dbReference type="Google" id="ProtNLM"/>
    </source>
</evidence>
<dbReference type="InterPro" id="IPR011009">
    <property type="entry name" value="Kinase-like_dom_sf"/>
</dbReference>
<evidence type="ECO:0000313" key="2">
    <source>
        <dbReference type="Proteomes" id="UP000177300"/>
    </source>
</evidence>
<gene>
    <name evidence="1" type="ORF">A3G14_05325</name>
</gene>
<accession>A0A1F5IAY0</accession>
<reference evidence="1 2" key="1">
    <citation type="journal article" date="2016" name="Nat. Commun.">
        <title>Thousands of microbial genomes shed light on interconnected biogeochemical processes in an aquifer system.</title>
        <authorList>
            <person name="Anantharaman K."/>
            <person name="Brown C.T."/>
            <person name="Hug L.A."/>
            <person name="Sharon I."/>
            <person name="Castelle C.J."/>
            <person name="Probst A.J."/>
            <person name="Thomas B.C."/>
            <person name="Singh A."/>
            <person name="Wilkins M.J."/>
            <person name="Karaoz U."/>
            <person name="Brodie E.L."/>
            <person name="Williams K.H."/>
            <person name="Hubbard S.S."/>
            <person name="Banfield J.F."/>
        </authorList>
    </citation>
    <scope>NUCLEOTIDE SEQUENCE [LARGE SCALE GENOMIC DNA]</scope>
</reference>
<evidence type="ECO:0000313" key="1">
    <source>
        <dbReference type="EMBL" id="OGE13439.1"/>
    </source>
</evidence>
<dbReference type="EMBL" id="MFBY01000032">
    <property type="protein sequence ID" value="OGE13439.1"/>
    <property type="molecule type" value="Genomic_DNA"/>
</dbReference>
<dbReference type="SUPFAM" id="SSF56112">
    <property type="entry name" value="Protein kinase-like (PK-like)"/>
    <property type="match status" value="1"/>
</dbReference>
<dbReference type="AlphaFoldDB" id="A0A1F5IAY0"/>
<proteinExistence type="predicted"/>
<organism evidence="1 2">
    <name type="scientific">Candidatus Curtissbacteria bacterium RIFCSPLOWO2_12_FULL_38_9</name>
    <dbReference type="NCBI Taxonomy" id="1797735"/>
    <lineage>
        <taxon>Bacteria</taxon>
        <taxon>Candidatus Curtissiibacteriota</taxon>
    </lineage>
</organism>
<protein>
    <recommendedName>
        <fullName evidence="3">Aminoglycoside phosphotransferase domain-containing protein</fullName>
    </recommendedName>
</protein>
<name>A0A1F5IAY0_9BACT</name>
<comment type="caution">
    <text evidence="1">The sequence shown here is derived from an EMBL/GenBank/DDBJ whole genome shotgun (WGS) entry which is preliminary data.</text>
</comment>
<dbReference type="Proteomes" id="UP000177300">
    <property type="component" value="Unassembled WGS sequence"/>
</dbReference>
<sequence>MPDNHTPDIPEYTRATPNDVGLVKKLLQINYPNIPITRIQFIGKVNINSKNFRVGQYYVKIIKAYPGAEITLKVPLLHTLMRQAKIPLPAFVPNNHAQTVSIFPEETRSQYYFYVQRFIDAHFYTGMQTEFEIAMRILKRQKGIFSSIDINDWPKKPYQNWTAHIIFEKILSLPEDNSPFDKLVRPEVPAFIKQAKGFDQTYPILNFSQLHHFDLHPHNFLFRNKVLHAVLDLESISVVPYEIATAFNIYKLARKSIATHNMTLDEVRKVAGTFFNLEYLRPFAIYELVRRLGVVLKLHYLEKNKVWDQDLLKHMIGLHEVDLIFRQKSFA</sequence>